<gene>
    <name evidence="1" type="ORF">G1C96_0261</name>
</gene>
<name>A0A7Y0F0E8_9BIFI</name>
<evidence type="ECO:0000313" key="1">
    <source>
        <dbReference type="EMBL" id="NMM99683.1"/>
    </source>
</evidence>
<organism evidence="1 2">
    <name type="scientific">Bifidobacterium moraviense</name>
    <dbReference type="NCBI Taxonomy" id="2675323"/>
    <lineage>
        <taxon>Bacteria</taxon>
        <taxon>Bacillati</taxon>
        <taxon>Actinomycetota</taxon>
        <taxon>Actinomycetes</taxon>
        <taxon>Bifidobacteriales</taxon>
        <taxon>Bifidobacteriaceae</taxon>
        <taxon>Bifidobacterium</taxon>
    </lineage>
</organism>
<dbReference type="AlphaFoldDB" id="A0A7Y0F0E8"/>
<proteinExistence type="predicted"/>
<sequence length="70" mass="7772">MSAWHVDVDVIVFDADFERTALVPAWHDGRWQAAMLRMRGGWIRLEGLRQLAPGVVMGEGGTASAYDART</sequence>
<dbReference type="EMBL" id="JAAIIH010000001">
    <property type="protein sequence ID" value="NMM99683.1"/>
    <property type="molecule type" value="Genomic_DNA"/>
</dbReference>
<comment type="caution">
    <text evidence="1">The sequence shown here is derived from an EMBL/GenBank/DDBJ whole genome shotgun (WGS) entry which is preliminary data.</text>
</comment>
<protein>
    <submittedName>
        <fullName evidence="1">Uncharacterized protein</fullName>
    </submittedName>
</protein>
<evidence type="ECO:0000313" key="2">
    <source>
        <dbReference type="Proteomes" id="UP000588277"/>
    </source>
</evidence>
<dbReference type="RefSeq" id="WP_169274845.1">
    <property type="nucleotide sequence ID" value="NZ_JAAIIH010000001.1"/>
</dbReference>
<accession>A0A7Y0F0E8</accession>
<keyword evidence="2" id="KW-1185">Reference proteome</keyword>
<dbReference type="Proteomes" id="UP000588277">
    <property type="component" value="Unassembled WGS sequence"/>
</dbReference>
<reference evidence="1 2" key="1">
    <citation type="submission" date="2020-02" db="EMBL/GenBank/DDBJ databases">
        <title>Characterization of phylogenetic diversity of novel bifidobacterial species isolated in Czech ZOOs.</title>
        <authorList>
            <person name="Lugli G.A."/>
            <person name="Vera N.B."/>
            <person name="Ventura M."/>
        </authorList>
    </citation>
    <scope>NUCLEOTIDE SEQUENCE [LARGE SCALE GENOMIC DNA]</scope>
    <source>
        <strain evidence="1 2">DSM 109958</strain>
    </source>
</reference>